<proteinExistence type="predicted"/>
<dbReference type="OrthoDB" id="9811483at2"/>
<evidence type="ECO:0000256" key="5">
    <source>
        <dbReference type="SAM" id="Phobius"/>
    </source>
</evidence>
<evidence type="ECO:0000256" key="3">
    <source>
        <dbReference type="ARBA" id="ARBA00022989"/>
    </source>
</evidence>
<reference evidence="7 8" key="1">
    <citation type="submission" date="2017-11" db="EMBL/GenBank/DDBJ databases">
        <title>Draft genome sequences of strains TRE 1, TRE D, TRE H and TRI 7, isolated from tamarins, belonging to four potential novel Bifidobacterium species.</title>
        <authorList>
            <person name="Mattarelli P."/>
            <person name="Modesto M."/>
            <person name="Bonetti A."/>
            <person name="Puglisi E."/>
            <person name="Morelli L."/>
        </authorList>
    </citation>
    <scope>NUCLEOTIDE SEQUENCE [LARGE SCALE GENOMIC DNA]</scope>
    <source>
        <strain evidence="8">TRED</strain>
    </source>
</reference>
<feature type="transmembrane region" description="Helical" evidence="5">
    <location>
        <begin position="558"/>
        <end position="578"/>
    </location>
</feature>
<dbReference type="NCBIfam" id="TIGR03062">
    <property type="entry name" value="pip_yhgE_Cterm"/>
    <property type="match status" value="1"/>
</dbReference>
<evidence type="ECO:0000256" key="4">
    <source>
        <dbReference type="ARBA" id="ARBA00023136"/>
    </source>
</evidence>
<dbReference type="InterPro" id="IPR051328">
    <property type="entry name" value="T7SS_ABC-Transporter"/>
</dbReference>
<dbReference type="PANTHER" id="PTHR43077">
    <property type="entry name" value="TRANSPORT PERMEASE YVFS-RELATED"/>
    <property type="match status" value="1"/>
</dbReference>
<dbReference type="InterPro" id="IPR013525">
    <property type="entry name" value="ABC2_TM"/>
</dbReference>
<dbReference type="GO" id="GO:0140359">
    <property type="term" value="F:ABC-type transporter activity"/>
    <property type="evidence" value="ECO:0007669"/>
    <property type="project" value="InterPro"/>
</dbReference>
<feature type="transmembrane region" description="Helical" evidence="5">
    <location>
        <begin position="519"/>
        <end position="538"/>
    </location>
</feature>
<name>A0A2M9HQG6_9BIFI</name>
<feature type="transmembrane region" description="Helical" evidence="5">
    <location>
        <begin position="623"/>
        <end position="640"/>
    </location>
</feature>
<feature type="transmembrane region" description="Helical" evidence="5">
    <location>
        <begin position="590"/>
        <end position="611"/>
    </location>
</feature>
<dbReference type="Proteomes" id="UP000228755">
    <property type="component" value="Unassembled WGS sequence"/>
</dbReference>
<sequence length="720" mass="77372">MKTIWKLFIGDVKRITSNVVSIIIVIGLVMIPGLFTWFNVAACWDPFSNMKNLKFAVANVDDGYKSDLVPIKITVGDQVVNALRANSQLDWTITTKTDAIEGAKSGKYYAAIVIPKSFSKDMMTFFSDDAHNAKLTYYRNEKKNALAPNLLNEGADEVAAEINTTFAQTITSSALEIASSLADQLEKPEAKDKLVSFNSNIADFATRLTDTADMLGAYGSLTQSAQLLLDTSNSLIDQASVSAKRANTDLSGAKSGVDSVAGALKTTTSTMNQALSSSADSFDAVATSIDSLYSDADSGANSVASELDSQAANVGEQISYYNEIRTTMASILGEDSLTVRMLDRSIARQTALQNALTSAANDVRTGNQKAQGQHDEVKQLATQAKDSITGIQSDFTNNVQPQIESLSASVSDAATLLSSNSDQLKTSMDELKASSSDASAMLSDARTTLSKVSSKLRSASTELSTFNAKLGAALNTGDMSMVKDLLSSDPETLAATLAAPVQLKRKAVFPVANFGSSMAPFYTLIPLWVGSLLMVVTLKTTVSRRIRRELGDPRPHQLYLGHYGVFALIALIQATVSLGGDLLFLDVQAVHPMLFMLSGWLSALLFSLFMYTMVVSFGNVGKAIGVLMLIVQITGANAAYPVQMLPDFIAKISPVLPLTHSVTMMRAAIAGIYNLDYWKAAGWLVAFIPPLLLLGLLLRKPLVRFNQWYVAKVESTKVLS</sequence>
<feature type="transmembrane region" description="Helical" evidence="5">
    <location>
        <begin position="680"/>
        <end position="698"/>
    </location>
</feature>
<comment type="caution">
    <text evidence="7">The sequence shown here is derived from an EMBL/GenBank/DDBJ whole genome shotgun (WGS) entry which is preliminary data.</text>
</comment>
<keyword evidence="4 5" id="KW-0472">Membrane</keyword>
<dbReference type="GO" id="GO:0016020">
    <property type="term" value="C:membrane"/>
    <property type="evidence" value="ECO:0007669"/>
    <property type="project" value="UniProtKB-SubCell"/>
</dbReference>
<gene>
    <name evidence="7" type="ORF">CUU80_06755</name>
</gene>
<evidence type="ECO:0000256" key="2">
    <source>
        <dbReference type="ARBA" id="ARBA00022692"/>
    </source>
</evidence>
<keyword evidence="8" id="KW-1185">Reference proteome</keyword>
<organism evidence="7 8">
    <name type="scientific">Bifidobacterium scaligerum</name>
    <dbReference type="NCBI Taxonomy" id="2052656"/>
    <lineage>
        <taxon>Bacteria</taxon>
        <taxon>Bacillati</taxon>
        <taxon>Actinomycetota</taxon>
        <taxon>Actinomycetes</taxon>
        <taxon>Bifidobacteriales</taxon>
        <taxon>Bifidobacteriaceae</taxon>
        <taxon>Bifidobacterium</taxon>
    </lineage>
</organism>
<feature type="transmembrane region" description="Helical" evidence="5">
    <location>
        <begin position="20"/>
        <end position="40"/>
    </location>
</feature>
<dbReference type="Gene3D" id="3.40.1710.10">
    <property type="entry name" value="abc type-2 transporter like domain"/>
    <property type="match status" value="1"/>
</dbReference>
<dbReference type="EMBL" id="PGLQ01000003">
    <property type="protein sequence ID" value="PJM79031.1"/>
    <property type="molecule type" value="Genomic_DNA"/>
</dbReference>
<dbReference type="InterPro" id="IPR017501">
    <property type="entry name" value="Phage_infect_YhgE_C"/>
</dbReference>
<protein>
    <submittedName>
        <fullName evidence="7">YhgE/Pip domain-containing protein</fullName>
    </submittedName>
</protein>
<dbReference type="RefSeq" id="WP_100496548.1">
    <property type="nucleotide sequence ID" value="NZ_PGLQ01000003.1"/>
</dbReference>
<keyword evidence="2 5" id="KW-0812">Transmembrane</keyword>
<dbReference type="PANTHER" id="PTHR43077:SF10">
    <property type="entry name" value="TRANSPORT PERMEASE PROTEIN"/>
    <property type="match status" value="1"/>
</dbReference>
<accession>A0A2M9HQG6</accession>
<evidence type="ECO:0000313" key="7">
    <source>
        <dbReference type="EMBL" id="PJM79031.1"/>
    </source>
</evidence>
<feature type="domain" description="ABC-2 type transporter transmembrane" evidence="6">
    <location>
        <begin position="352"/>
        <end position="697"/>
    </location>
</feature>
<dbReference type="NCBIfam" id="TIGR03061">
    <property type="entry name" value="pip_yhgE_Nterm"/>
    <property type="match status" value="1"/>
</dbReference>
<evidence type="ECO:0000256" key="1">
    <source>
        <dbReference type="ARBA" id="ARBA00004141"/>
    </source>
</evidence>
<feature type="domain" description="ABC-2 type transporter transmembrane" evidence="6">
    <location>
        <begin position="27"/>
        <end position="174"/>
    </location>
</feature>
<evidence type="ECO:0000259" key="6">
    <source>
        <dbReference type="Pfam" id="PF12698"/>
    </source>
</evidence>
<dbReference type="AlphaFoldDB" id="A0A2M9HQG6"/>
<dbReference type="InterPro" id="IPR017500">
    <property type="entry name" value="Phage_infect_YhgE_N"/>
</dbReference>
<evidence type="ECO:0000313" key="8">
    <source>
        <dbReference type="Proteomes" id="UP000228755"/>
    </source>
</evidence>
<keyword evidence="3 5" id="KW-1133">Transmembrane helix</keyword>
<dbReference type="Pfam" id="PF12698">
    <property type="entry name" value="ABC2_membrane_3"/>
    <property type="match status" value="2"/>
</dbReference>
<comment type="subcellular location">
    <subcellularLocation>
        <location evidence="1">Membrane</location>
        <topology evidence="1">Multi-pass membrane protein</topology>
    </subcellularLocation>
</comment>